<proteinExistence type="predicted"/>
<dbReference type="RefSeq" id="YP_009867150.1">
    <property type="nucleotide sequence ID" value="NC_049068.1"/>
</dbReference>
<feature type="transmembrane region" description="Helical" evidence="1">
    <location>
        <begin position="116"/>
        <end position="149"/>
    </location>
</feature>
<gene>
    <name evidence="2" type="primary">ND2</name>
</gene>
<feature type="transmembrane region" description="Helical" evidence="1">
    <location>
        <begin position="184"/>
        <end position="204"/>
    </location>
</feature>
<sequence>MISLLCVFLFSFSLLFSSDLVFFWLLLELVSLSLIPSFFYTYGGVSFYTLFIYIVVSSLSSSFMLLGIIDSGLIPFFVLGYLMKFGLFPFFGWVYSVVLGSNALVIWLLSTFVKVPFVYICFFLGGFFSSSYFVAVVASVVTFLVLSIFFWVYNYSWRCCWTHMMISSSCIIVVMSFNISLNLLVWFFFVYLIWCTFTLLFLFFCESCGFILSTAFLSNSGQFGIFFWFGFIFLLLSTPISFSLFYKVFISCCIYSCGWVFIIFWVIYSLSEQFFFIKYLLSSFICKFSFNWFFII</sequence>
<dbReference type="EMBL" id="MT259035">
    <property type="protein sequence ID" value="QKG04348.1"/>
    <property type="molecule type" value="Genomic_DNA"/>
</dbReference>
<protein>
    <submittedName>
        <fullName evidence="2">NADH dehydrogenase subunit 2</fullName>
    </submittedName>
</protein>
<feature type="transmembrane region" description="Helical" evidence="1">
    <location>
        <begin position="210"/>
        <end position="236"/>
    </location>
</feature>
<evidence type="ECO:0000313" key="2">
    <source>
        <dbReference type="EMBL" id="QKG04348.1"/>
    </source>
</evidence>
<keyword evidence="1" id="KW-0812">Transmembrane</keyword>
<dbReference type="CTD" id="4536"/>
<feature type="transmembrane region" description="Helical" evidence="1">
    <location>
        <begin position="248"/>
        <end position="268"/>
    </location>
</feature>
<accession>A0A6M8NV15</accession>
<name>A0A6M8NV15_9TREM</name>
<feature type="transmembrane region" description="Helical" evidence="1">
    <location>
        <begin position="274"/>
        <end position="295"/>
    </location>
</feature>
<evidence type="ECO:0000256" key="1">
    <source>
        <dbReference type="SAM" id="Phobius"/>
    </source>
</evidence>
<reference evidence="2" key="1">
    <citation type="journal article" date="2020" name="Parasitol. Res.">
        <title>Phylogenetic position of Diplostomum spp. from New World herons based on complete mitogenomes, rDNA operons, and DNA barcodes, including a new species with partially elucidated life cycle.</title>
        <authorList>
            <person name="Locke S.A."/>
            <person name="Drago F.B."/>
            <person name="Nunez V."/>
            <person name="Souza G.T.R.E."/>
            <person name="Takemoto R.M."/>
        </authorList>
    </citation>
    <scope>NUCLEOTIDE SEQUENCE</scope>
</reference>
<dbReference type="AlphaFoldDB" id="A0A6M8NV15"/>
<geneLocation type="mitochondrion" evidence="2"/>
<keyword evidence="1" id="KW-0472">Membrane</keyword>
<feature type="transmembrane region" description="Helical" evidence="1">
    <location>
        <begin position="155"/>
        <end position="177"/>
    </location>
</feature>
<dbReference type="GeneID" id="55757906"/>
<keyword evidence="1" id="KW-1133">Transmembrane helix</keyword>
<keyword evidence="2" id="KW-0496">Mitochondrion</keyword>
<organism evidence="2">
    <name type="scientific">Diplostomum ardeae</name>
    <dbReference type="NCBI Taxonomy" id="1702217"/>
    <lineage>
        <taxon>Eukaryota</taxon>
        <taxon>Metazoa</taxon>
        <taxon>Spiralia</taxon>
        <taxon>Lophotrochozoa</taxon>
        <taxon>Platyhelminthes</taxon>
        <taxon>Trematoda</taxon>
        <taxon>Digenea</taxon>
        <taxon>Diplostomida</taxon>
        <taxon>Diplostomoidea</taxon>
        <taxon>Diplostomidae</taxon>
        <taxon>Diplostomum</taxon>
    </lineage>
</organism>